<dbReference type="Proteomes" id="UP000440732">
    <property type="component" value="Unassembled WGS sequence"/>
</dbReference>
<evidence type="ECO:0000313" key="11">
    <source>
        <dbReference type="EMBL" id="KAE9277391.1"/>
    </source>
</evidence>
<keyword evidence="1" id="KW-0732">Signal</keyword>
<feature type="signal peptide" evidence="1">
    <location>
        <begin position="1"/>
        <end position="21"/>
    </location>
</feature>
<feature type="chain" id="PRO_5036165665" evidence="1">
    <location>
        <begin position="22"/>
        <end position="97"/>
    </location>
</feature>
<dbReference type="Proteomes" id="UP000433483">
    <property type="component" value="Unassembled WGS sequence"/>
</dbReference>
<evidence type="ECO:0000313" key="21">
    <source>
        <dbReference type="Proteomes" id="UP000488956"/>
    </source>
</evidence>
<evidence type="ECO:0000313" key="3">
    <source>
        <dbReference type="EMBL" id="KAE8965868.1"/>
    </source>
</evidence>
<proteinExistence type="predicted"/>
<dbReference type="EMBL" id="QXFY01004456">
    <property type="protein sequence ID" value="KAE9277391.1"/>
    <property type="molecule type" value="Genomic_DNA"/>
</dbReference>
<dbReference type="EMBL" id="QXGF01004186">
    <property type="protein sequence ID" value="KAE8920169.1"/>
    <property type="molecule type" value="Genomic_DNA"/>
</dbReference>
<evidence type="ECO:0000313" key="8">
    <source>
        <dbReference type="EMBL" id="KAE9172414.1"/>
    </source>
</evidence>
<dbReference type="Proteomes" id="UP000437068">
    <property type="component" value="Unassembled WGS sequence"/>
</dbReference>
<evidence type="ECO:0000313" key="19">
    <source>
        <dbReference type="Proteomes" id="UP000476176"/>
    </source>
</evidence>
<evidence type="ECO:0000313" key="15">
    <source>
        <dbReference type="Proteomes" id="UP000440367"/>
    </source>
</evidence>
<dbReference type="EMBL" id="QXGB01004307">
    <property type="protein sequence ID" value="KAE9166741.1"/>
    <property type="molecule type" value="Genomic_DNA"/>
</dbReference>
<dbReference type="EMBL" id="QXFZ01003067">
    <property type="protein sequence ID" value="KAE9071565.1"/>
    <property type="molecule type" value="Genomic_DNA"/>
</dbReference>
<evidence type="ECO:0000313" key="17">
    <source>
        <dbReference type="Proteomes" id="UP000441208"/>
    </source>
</evidence>
<keyword evidence="13" id="KW-1185">Reference proteome</keyword>
<dbReference type="Proteomes" id="UP000440367">
    <property type="component" value="Unassembled WGS sequence"/>
</dbReference>
<dbReference type="Proteomes" id="UP000441208">
    <property type="component" value="Unassembled WGS sequence"/>
</dbReference>
<evidence type="ECO:0000313" key="13">
    <source>
        <dbReference type="Proteomes" id="UP000433483"/>
    </source>
</evidence>
<comment type="caution">
    <text evidence="5">The sequence shown here is derived from an EMBL/GenBank/DDBJ whole genome shotgun (WGS) entry which is preliminary data.</text>
</comment>
<dbReference type="Proteomes" id="UP000486351">
    <property type="component" value="Unassembled WGS sequence"/>
</dbReference>
<organism evidence="5 17">
    <name type="scientific">Phytophthora fragariae</name>
    <dbReference type="NCBI Taxonomy" id="53985"/>
    <lineage>
        <taxon>Eukaryota</taxon>
        <taxon>Sar</taxon>
        <taxon>Stramenopiles</taxon>
        <taxon>Oomycota</taxon>
        <taxon>Peronosporomycetes</taxon>
        <taxon>Peronosporales</taxon>
        <taxon>Peronosporaceae</taxon>
        <taxon>Phytophthora</taxon>
    </lineage>
</organism>
<evidence type="ECO:0000313" key="2">
    <source>
        <dbReference type="EMBL" id="KAE8920169.1"/>
    </source>
</evidence>
<evidence type="ECO:0000313" key="20">
    <source>
        <dbReference type="Proteomes" id="UP000486351"/>
    </source>
</evidence>
<evidence type="ECO:0000313" key="6">
    <source>
        <dbReference type="EMBL" id="KAE9073378.1"/>
    </source>
</evidence>
<sequence>MNLRSLLVTVIVAASLSAVWAATTKVVPGSQRRYALGDIIIHYRLLRDHGVHDMHLLAPPTDVSLCVGNTVLSLKILCGGKHQAPFVYAGNFVDCLH</sequence>
<dbReference type="EMBL" id="QXFX01004392">
    <property type="protein sequence ID" value="KAE9064255.1"/>
    <property type="molecule type" value="Genomic_DNA"/>
</dbReference>
<evidence type="ECO:0000313" key="16">
    <source>
        <dbReference type="Proteomes" id="UP000440732"/>
    </source>
</evidence>
<reference evidence="12 13" key="1">
    <citation type="submission" date="2018-08" db="EMBL/GenBank/DDBJ databases">
        <title>Genomic investigation of the strawberry pathogen Phytophthora fragariae indicates pathogenicity is determined by transcriptional variation in three key races.</title>
        <authorList>
            <person name="Adams T.M."/>
            <person name="Armitage A.D."/>
            <person name="Sobczyk M.K."/>
            <person name="Bates H.J."/>
            <person name="Dunwell J.M."/>
            <person name="Nellist C.F."/>
            <person name="Harrison R.J."/>
        </authorList>
    </citation>
    <scope>NUCLEOTIDE SEQUENCE [LARGE SCALE GENOMIC DNA]</scope>
    <source>
        <strain evidence="10 14">A4</strain>
        <strain evidence="8 15">BC-1</strain>
        <strain evidence="9 19">BC-23</strain>
        <strain evidence="7 13">NOV-27</strain>
        <strain evidence="6 16">NOV-5</strain>
        <strain evidence="5 17">NOV-71</strain>
        <strain evidence="11 20">NOV-77</strain>
        <strain evidence="2 12">NOV-9</strain>
        <strain evidence="4 21">ONT-3</strain>
        <strain evidence="3 18">SCRP245</strain>
    </source>
</reference>
<dbReference type="EMBL" id="QXGD01004113">
    <property type="protein sequence ID" value="KAE9172414.1"/>
    <property type="molecule type" value="Genomic_DNA"/>
</dbReference>
<dbReference type="AlphaFoldDB" id="A0A6A3QAF4"/>
<evidence type="ECO:0000313" key="10">
    <source>
        <dbReference type="EMBL" id="KAE9277362.1"/>
    </source>
</evidence>
<dbReference type="Proteomes" id="UP000476176">
    <property type="component" value="Unassembled WGS sequence"/>
</dbReference>
<evidence type="ECO:0000313" key="12">
    <source>
        <dbReference type="Proteomes" id="UP000429523"/>
    </source>
</evidence>
<evidence type="ECO:0000313" key="7">
    <source>
        <dbReference type="EMBL" id="KAE9166741.1"/>
    </source>
</evidence>
<evidence type="ECO:0000313" key="4">
    <source>
        <dbReference type="EMBL" id="KAE9064255.1"/>
    </source>
</evidence>
<dbReference type="OrthoDB" id="10378030at2759"/>
<evidence type="ECO:0000313" key="14">
    <source>
        <dbReference type="Proteomes" id="UP000437068"/>
    </source>
</evidence>
<dbReference type="Proteomes" id="UP000429523">
    <property type="component" value="Unassembled WGS sequence"/>
</dbReference>
<dbReference type="EMBL" id="QXGE01003057">
    <property type="protein sequence ID" value="KAE9277362.1"/>
    <property type="molecule type" value="Genomic_DNA"/>
</dbReference>
<accession>A0A6A3QAF4</accession>
<dbReference type="Proteomes" id="UP000488956">
    <property type="component" value="Unassembled WGS sequence"/>
</dbReference>
<evidence type="ECO:0000313" key="18">
    <source>
        <dbReference type="Proteomes" id="UP000460718"/>
    </source>
</evidence>
<gene>
    <name evidence="10" type="ORF">PF001_g25688</name>
    <name evidence="8" type="ORF">PF002_g29573</name>
    <name evidence="9" type="ORF">PF004_g23616</name>
    <name evidence="7" type="ORF">PF005_g29077</name>
    <name evidence="6" type="ORF">PF006_g28752</name>
    <name evidence="5" type="ORF">PF007_g26506</name>
    <name evidence="11" type="ORF">PF008_g28866</name>
    <name evidence="2" type="ORF">PF009_g29535</name>
    <name evidence="4" type="ORF">PF010_g28677</name>
    <name evidence="3" type="ORF">PF011_g28134</name>
</gene>
<dbReference type="EMBL" id="QXGC01002557">
    <property type="protein sequence ID" value="KAE9184570.1"/>
    <property type="molecule type" value="Genomic_DNA"/>
</dbReference>
<dbReference type="EMBL" id="QXGA01004446">
    <property type="protein sequence ID" value="KAE9073378.1"/>
    <property type="molecule type" value="Genomic_DNA"/>
</dbReference>
<evidence type="ECO:0000313" key="5">
    <source>
        <dbReference type="EMBL" id="KAE9071565.1"/>
    </source>
</evidence>
<dbReference type="EMBL" id="QXFW01004402">
    <property type="protein sequence ID" value="KAE8965868.1"/>
    <property type="molecule type" value="Genomic_DNA"/>
</dbReference>
<name>A0A6A3QAF4_9STRA</name>
<protein>
    <submittedName>
        <fullName evidence="5">Uncharacterized protein</fullName>
    </submittedName>
</protein>
<evidence type="ECO:0000256" key="1">
    <source>
        <dbReference type="SAM" id="SignalP"/>
    </source>
</evidence>
<evidence type="ECO:0000313" key="9">
    <source>
        <dbReference type="EMBL" id="KAE9184570.1"/>
    </source>
</evidence>
<dbReference type="Proteomes" id="UP000460718">
    <property type="component" value="Unassembled WGS sequence"/>
</dbReference>